<feature type="domain" description="Minor tail T" evidence="1">
    <location>
        <begin position="3"/>
        <end position="57"/>
    </location>
</feature>
<gene>
    <name evidence="2" type="ORF">SmaCSM2_15390</name>
</gene>
<dbReference type="EMBL" id="CP025298">
    <property type="protein sequence ID" value="AUI08484.1"/>
    <property type="molecule type" value="Genomic_DNA"/>
</dbReference>
<accession>A0AAD0FN91</accession>
<proteinExistence type="predicted"/>
<protein>
    <recommendedName>
        <fullName evidence="1">Minor tail T domain-containing protein</fullName>
    </recommendedName>
</protein>
<reference evidence="2 3" key="1">
    <citation type="submission" date="2017-12" db="EMBL/GenBank/DDBJ databases">
        <title>Complete Genome Sequence of Stenotrophomonas maltophilia CSM2.</title>
        <authorList>
            <person name="Castro-Jaimes S."/>
            <person name="Lopez-Leal G."/>
            <person name="Barberena Jonas C."/>
            <person name="Bustos P."/>
            <person name="Perez-Oseguera A."/>
            <person name="Cevallos M.A."/>
        </authorList>
    </citation>
    <scope>NUCLEOTIDE SEQUENCE [LARGE SCALE GENOMIC DNA]</scope>
    <source>
        <strain evidence="2 3">CSM2</strain>
    </source>
</reference>
<dbReference type="AlphaFoldDB" id="A0AAD0FN91"/>
<dbReference type="InterPro" id="IPR009350">
    <property type="entry name" value="Phage_tail_T"/>
</dbReference>
<evidence type="ECO:0000259" key="1">
    <source>
        <dbReference type="Pfam" id="PF06223"/>
    </source>
</evidence>
<evidence type="ECO:0000313" key="2">
    <source>
        <dbReference type="EMBL" id="AUI08484.1"/>
    </source>
</evidence>
<name>A0AAD0FN91_STEMA</name>
<organism evidence="2 3">
    <name type="scientific">Stenotrophomonas maltophilia</name>
    <name type="common">Pseudomonas maltophilia</name>
    <name type="synonym">Xanthomonas maltophilia</name>
    <dbReference type="NCBI Taxonomy" id="40324"/>
    <lineage>
        <taxon>Bacteria</taxon>
        <taxon>Pseudomonadati</taxon>
        <taxon>Pseudomonadota</taxon>
        <taxon>Gammaproteobacteria</taxon>
        <taxon>Lysobacterales</taxon>
        <taxon>Lysobacteraceae</taxon>
        <taxon>Stenotrophomonas</taxon>
        <taxon>Stenotrophomonas maltophilia group</taxon>
    </lineage>
</organism>
<dbReference type="Pfam" id="PF06223">
    <property type="entry name" value="Phage_tail_T"/>
    <property type="match status" value="1"/>
</dbReference>
<evidence type="ECO:0000313" key="3">
    <source>
        <dbReference type="Proteomes" id="UP000234414"/>
    </source>
</evidence>
<sequence length="72" mass="7913">MYAFARLEPLDQPLQGMLAQLTSVLAQVHGNTTTAEDFLLVRPRTSPEKAAKERSQQLLELFGSASRRNAAA</sequence>
<dbReference type="Proteomes" id="UP000234414">
    <property type="component" value="Chromosome"/>
</dbReference>